<organism evidence="1">
    <name type="scientific">Culex pipiens</name>
    <name type="common">House mosquito</name>
    <dbReference type="NCBI Taxonomy" id="7175"/>
    <lineage>
        <taxon>Eukaryota</taxon>
        <taxon>Metazoa</taxon>
        <taxon>Ecdysozoa</taxon>
        <taxon>Arthropoda</taxon>
        <taxon>Hexapoda</taxon>
        <taxon>Insecta</taxon>
        <taxon>Pterygota</taxon>
        <taxon>Neoptera</taxon>
        <taxon>Endopterygota</taxon>
        <taxon>Diptera</taxon>
        <taxon>Nematocera</taxon>
        <taxon>Culicoidea</taxon>
        <taxon>Culicidae</taxon>
        <taxon>Culicinae</taxon>
        <taxon>Culicini</taxon>
        <taxon>Culex</taxon>
        <taxon>Culex</taxon>
    </lineage>
</organism>
<name>A0A8D8BVM1_CULPI</name>
<sequence>MSAVASSSSSVTDDVAGRCDGEPKFAVSSLHVERCFYIWVCGTCLKNPIFLRLGIFVCPFKWVQLRREGPSKVGLPHLPRDFDSSKRPWHLCAPLILLFTECSTVLTALTADSAMGTGIAQS</sequence>
<protein>
    <submittedName>
        <fullName evidence="1">(northern house mosquito) hypothetical protein</fullName>
    </submittedName>
</protein>
<accession>A0A8D8BVM1</accession>
<dbReference type="EMBL" id="HBUE01090948">
    <property type="protein sequence ID" value="CAG6481473.1"/>
    <property type="molecule type" value="Transcribed_RNA"/>
</dbReference>
<proteinExistence type="predicted"/>
<reference evidence="1" key="1">
    <citation type="submission" date="2021-05" db="EMBL/GenBank/DDBJ databases">
        <authorList>
            <person name="Alioto T."/>
            <person name="Alioto T."/>
            <person name="Gomez Garrido J."/>
        </authorList>
    </citation>
    <scope>NUCLEOTIDE SEQUENCE</scope>
</reference>
<evidence type="ECO:0000313" key="1">
    <source>
        <dbReference type="EMBL" id="CAG6481473.1"/>
    </source>
</evidence>
<dbReference type="AlphaFoldDB" id="A0A8D8BVM1"/>